<dbReference type="AlphaFoldDB" id="X1DBW5"/>
<sequence length="131" mass="14815">TVMTLAQGIKDKAIELGFDLAGITDASALNNEQFELFTDWLAFGYAGRMDYMRKNLDKRTSPAKLLKNAQSVICLGLNYTPPKTQKQPEPTDPAGRVANYAQYEDYHFFIKKQLRKLTDFISSITGEPLQF</sequence>
<evidence type="ECO:0000313" key="4">
    <source>
        <dbReference type="EMBL" id="GAH05810.1"/>
    </source>
</evidence>
<dbReference type="InterPro" id="IPR013542">
    <property type="entry name" value="QueG_DUF1730"/>
</dbReference>
<feature type="domain" description="DUF1730" evidence="3">
    <location>
        <begin position="59"/>
        <end position="125"/>
    </location>
</feature>
<dbReference type="EMBL" id="BART01038500">
    <property type="protein sequence ID" value="GAH05810.1"/>
    <property type="molecule type" value="Genomic_DNA"/>
</dbReference>
<reference evidence="4" key="1">
    <citation type="journal article" date="2014" name="Front. Microbiol.">
        <title>High frequency of phylogenetically diverse reductive dehalogenase-homologous genes in deep subseafloor sedimentary metagenomes.</title>
        <authorList>
            <person name="Kawai M."/>
            <person name="Futagami T."/>
            <person name="Toyoda A."/>
            <person name="Takaki Y."/>
            <person name="Nishi S."/>
            <person name="Hori S."/>
            <person name="Arai W."/>
            <person name="Tsubouchi T."/>
            <person name="Morono Y."/>
            <person name="Uchiyama I."/>
            <person name="Ito T."/>
            <person name="Fujiyama A."/>
            <person name="Inagaki F."/>
            <person name="Takami H."/>
        </authorList>
    </citation>
    <scope>NUCLEOTIDE SEQUENCE</scope>
    <source>
        <strain evidence="4">Expedition CK06-06</strain>
    </source>
</reference>
<protein>
    <recommendedName>
        <fullName evidence="3">DUF1730 domain-containing protein</fullName>
    </recommendedName>
</protein>
<feature type="non-terminal residue" evidence="4">
    <location>
        <position position="1"/>
    </location>
</feature>
<dbReference type="Pfam" id="PF08331">
    <property type="entry name" value="QueG_DUF1730"/>
    <property type="match status" value="1"/>
</dbReference>
<dbReference type="PANTHER" id="PTHR30002">
    <property type="entry name" value="EPOXYQUEUOSINE REDUCTASE"/>
    <property type="match status" value="1"/>
</dbReference>
<dbReference type="GO" id="GO:0052693">
    <property type="term" value="F:epoxyqueuosine reductase activity"/>
    <property type="evidence" value="ECO:0007669"/>
    <property type="project" value="TreeGrafter"/>
</dbReference>
<keyword evidence="1" id="KW-0408">Iron</keyword>
<organism evidence="4">
    <name type="scientific">marine sediment metagenome</name>
    <dbReference type="NCBI Taxonomy" id="412755"/>
    <lineage>
        <taxon>unclassified sequences</taxon>
        <taxon>metagenomes</taxon>
        <taxon>ecological metagenomes</taxon>
    </lineage>
</organism>
<comment type="caution">
    <text evidence="4">The sequence shown here is derived from an EMBL/GenBank/DDBJ whole genome shotgun (WGS) entry which is preliminary data.</text>
</comment>
<accession>X1DBW5</accession>
<dbReference type="GO" id="GO:0008616">
    <property type="term" value="P:tRNA queuosine(34) biosynthetic process"/>
    <property type="evidence" value="ECO:0007669"/>
    <property type="project" value="InterPro"/>
</dbReference>
<keyword evidence="1" id="KW-0411">Iron-sulfur</keyword>
<evidence type="ECO:0000256" key="1">
    <source>
        <dbReference type="ARBA" id="ARBA00022485"/>
    </source>
</evidence>
<dbReference type="InterPro" id="IPR004453">
    <property type="entry name" value="QueG"/>
</dbReference>
<feature type="non-terminal residue" evidence="4">
    <location>
        <position position="131"/>
    </location>
</feature>
<evidence type="ECO:0000256" key="2">
    <source>
        <dbReference type="ARBA" id="ARBA00023002"/>
    </source>
</evidence>
<gene>
    <name evidence="4" type="ORF">S01H4_63814</name>
</gene>
<name>X1DBW5_9ZZZZ</name>
<keyword evidence="1" id="KW-0479">Metal-binding</keyword>
<evidence type="ECO:0000259" key="3">
    <source>
        <dbReference type="Pfam" id="PF08331"/>
    </source>
</evidence>
<keyword evidence="1" id="KW-0004">4Fe-4S</keyword>
<keyword evidence="2" id="KW-0560">Oxidoreductase</keyword>
<dbReference type="GO" id="GO:0051539">
    <property type="term" value="F:4 iron, 4 sulfur cluster binding"/>
    <property type="evidence" value="ECO:0007669"/>
    <property type="project" value="UniProtKB-KW"/>
</dbReference>
<proteinExistence type="predicted"/>
<dbReference type="PANTHER" id="PTHR30002:SF4">
    <property type="entry name" value="EPOXYQUEUOSINE REDUCTASE"/>
    <property type="match status" value="1"/>
</dbReference>